<evidence type="ECO:0000259" key="1">
    <source>
        <dbReference type="PROSITE" id="PS51186"/>
    </source>
</evidence>
<dbReference type="SUPFAM" id="SSF55729">
    <property type="entry name" value="Acyl-CoA N-acyltransferases (Nat)"/>
    <property type="match status" value="1"/>
</dbReference>
<comment type="caution">
    <text evidence="2">The sequence shown here is derived from an EMBL/GenBank/DDBJ whole genome shotgun (WGS) entry which is preliminary data.</text>
</comment>
<dbReference type="PROSITE" id="PS51186">
    <property type="entry name" value="GNAT"/>
    <property type="match status" value="1"/>
</dbReference>
<sequence>MNAIKISIATSTDFKIIQEIGRETFYETFASGNTEEVMQQYLQTSFSAEKVKTELNHPNSLFFIACDHQIPIGYLKVNMNDAQTELQESDALEIERIYVKAHYHGKKVGQLLYDQAVEIAMKKMKKSIWLGVWEENPKAIRFYEKNGFVPFSRHIFKMGDEEQTDIMMRKIIA</sequence>
<accession>A0A9X3D9L9</accession>
<evidence type="ECO:0000313" key="3">
    <source>
        <dbReference type="Proteomes" id="UP001142592"/>
    </source>
</evidence>
<dbReference type="CDD" id="cd04301">
    <property type="entry name" value="NAT_SF"/>
    <property type="match status" value="1"/>
</dbReference>
<dbReference type="GO" id="GO:0016747">
    <property type="term" value="F:acyltransferase activity, transferring groups other than amino-acyl groups"/>
    <property type="evidence" value="ECO:0007669"/>
    <property type="project" value="InterPro"/>
</dbReference>
<dbReference type="AlphaFoldDB" id="A0A9X3D9L9"/>
<dbReference type="PANTHER" id="PTHR43617">
    <property type="entry name" value="L-AMINO ACID N-ACETYLTRANSFERASE"/>
    <property type="match status" value="1"/>
</dbReference>
<name>A0A9X3D9L9_9SPHI</name>
<gene>
    <name evidence="2" type="ORF">OQZ29_01755</name>
</gene>
<dbReference type="InterPro" id="IPR050276">
    <property type="entry name" value="MshD_Acetyltransferase"/>
</dbReference>
<organism evidence="2 3">
    <name type="scientific">Pedobacter agri</name>
    <dbReference type="NCBI Taxonomy" id="454586"/>
    <lineage>
        <taxon>Bacteria</taxon>
        <taxon>Pseudomonadati</taxon>
        <taxon>Bacteroidota</taxon>
        <taxon>Sphingobacteriia</taxon>
        <taxon>Sphingobacteriales</taxon>
        <taxon>Sphingobacteriaceae</taxon>
        <taxon>Pedobacter</taxon>
    </lineage>
</organism>
<dbReference type="Gene3D" id="3.40.630.30">
    <property type="match status" value="1"/>
</dbReference>
<dbReference type="PANTHER" id="PTHR43617:SF33">
    <property type="entry name" value="SPORE COAT POLYSACCHARIDE BIOSYNTHESIS PROTEIN SPSD"/>
    <property type="match status" value="1"/>
</dbReference>
<dbReference type="RefSeq" id="WP_266268384.1">
    <property type="nucleotide sequence ID" value="NZ_JAPJUH010000001.1"/>
</dbReference>
<protein>
    <submittedName>
        <fullName evidence="2">GNAT family N-acetyltransferase</fullName>
    </submittedName>
</protein>
<dbReference type="InterPro" id="IPR000182">
    <property type="entry name" value="GNAT_dom"/>
</dbReference>
<dbReference type="Pfam" id="PF00583">
    <property type="entry name" value="Acetyltransf_1"/>
    <property type="match status" value="1"/>
</dbReference>
<feature type="domain" description="N-acetyltransferase" evidence="1">
    <location>
        <begin position="4"/>
        <end position="173"/>
    </location>
</feature>
<dbReference type="EMBL" id="JAPJUH010000001">
    <property type="protein sequence ID" value="MCX3263447.1"/>
    <property type="molecule type" value="Genomic_DNA"/>
</dbReference>
<reference evidence="2" key="1">
    <citation type="submission" date="2022-11" db="EMBL/GenBank/DDBJ databases">
        <authorList>
            <person name="Graham C."/>
            <person name="Newman J.D."/>
        </authorList>
    </citation>
    <scope>NUCLEOTIDE SEQUENCE</scope>
    <source>
        <strain evidence="2">DSM 19486</strain>
    </source>
</reference>
<dbReference type="InterPro" id="IPR016181">
    <property type="entry name" value="Acyl_CoA_acyltransferase"/>
</dbReference>
<evidence type="ECO:0000313" key="2">
    <source>
        <dbReference type="EMBL" id="MCX3263447.1"/>
    </source>
</evidence>
<proteinExistence type="predicted"/>
<dbReference type="Proteomes" id="UP001142592">
    <property type="component" value="Unassembled WGS sequence"/>
</dbReference>
<keyword evidence="3" id="KW-1185">Reference proteome</keyword>